<dbReference type="InterPro" id="IPR036047">
    <property type="entry name" value="F-box-like_dom_sf"/>
</dbReference>
<feature type="domain" description="F-box" evidence="1">
    <location>
        <begin position="9"/>
        <end position="55"/>
    </location>
</feature>
<dbReference type="Proteomes" id="UP000036987">
    <property type="component" value="Unassembled WGS sequence"/>
</dbReference>
<evidence type="ECO:0000259" key="1">
    <source>
        <dbReference type="PROSITE" id="PS50181"/>
    </source>
</evidence>
<dbReference type="OrthoDB" id="1927826at2759"/>
<dbReference type="Gene3D" id="1.20.1280.50">
    <property type="match status" value="1"/>
</dbReference>
<protein>
    <recommendedName>
        <fullName evidence="1">F-box domain-containing protein</fullName>
    </recommendedName>
</protein>
<sequence>MEGASRDGSEMFNSLPEDCISHIFSLTSPRDACCFAALSRHSRSLADSDLVWVQFIPSKYEITLSRAVTPVHFSSKKDLFFRLCVPIIIDDGENSFAMDESTGKQNYMISSKVVTPIQYPHHYITLPESRFPNVLVVKDCHEEFSNEVLLFYNTMLKCVELSEKTTYVVHLIYKLDFETLSRDRQYAYLGSSKLAFSDDAVFNFSCLISKEDSLKIYSDGDHEFLRNYIRMESSSYFAKEREGCGQWMEVALGEFFNEIVAGKEEVLFLDFTYYMLTSCSLIIEGIEFRVKESNSVDGSCHGGVLQ</sequence>
<dbReference type="SUPFAM" id="SSF81383">
    <property type="entry name" value="F-box domain"/>
    <property type="match status" value="1"/>
</dbReference>
<gene>
    <name evidence="2" type="ORF">ZOSMA_63G00350</name>
</gene>
<proteinExistence type="predicted"/>
<dbReference type="Pfam" id="PF00646">
    <property type="entry name" value="F-box"/>
    <property type="match status" value="1"/>
</dbReference>
<evidence type="ECO:0000313" key="2">
    <source>
        <dbReference type="EMBL" id="KMZ59923.1"/>
    </source>
</evidence>
<dbReference type="Pfam" id="PF14299">
    <property type="entry name" value="PP2"/>
    <property type="match status" value="1"/>
</dbReference>
<dbReference type="STRING" id="29655.A0A0K9NTG3"/>
<name>A0A0K9NTG3_ZOSMR</name>
<dbReference type="InterPro" id="IPR025886">
    <property type="entry name" value="PP2-like"/>
</dbReference>
<dbReference type="EMBL" id="LFYR01001699">
    <property type="protein sequence ID" value="KMZ59923.1"/>
    <property type="molecule type" value="Genomic_DNA"/>
</dbReference>
<reference evidence="3" key="1">
    <citation type="journal article" date="2016" name="Nature">
        <title>The genome of the seagrass Zostera marina reveals angiosperm adaptation to the sea.</title>
        <authorList>
            <person name="Olsen J.L."/>
            <person name="Rouze P."/>
            <person name="Verhelst B."/>
            <person name="Lin Y.-C."/>
            <person name="Bayer T."/>
            <person name="Collen J."/>
            <person name="Dattolo E."/>
            <person name="De Paoli E."/>
            <person name="Dittami S."/>
            <person name="Maumus F."/>
            <person name="Michel G."/>
            <person name="Kersting A."/>
            <person name="Lauritano C."/>
            <person name="Lohaus R."/>
            <person name="Toepel M."/>
            <person name="Tonon T."/>
            <person name="Vanneste K."/>
            <person name="Amirebrahimi M."/>
            <person name="Brakel J."/>
            <person name="Bostroem C."/>
            <person name="Chovatia M."/>
            <person name="Grimwood J."/>
            <person name="Jenkins J.W."/>
            <person name="Jueterbock A."/>
            <person name="Mraz A."/>
            <person name="Stam W.T."/>
            <person name="Tice H."/>
            <person name="Bornberg-Bauer E."/>
            <person name="Green P.J."/>
            <person name="Pearson G.A."/>
            <person name="Procaccini G."/>
            <person name="Duarte C.M."/>
            <person name="Schmutz J."/>
            <person name="Reusch T.B.H."/>
            <person name="Van de Peer Y."/>
        </authorList>
    </citation>
    <scope>NUCLEOTIDE SEQUENCE [LARGE SCALE GENOMIC DNA]</scope>
    <source>
        <strain evidence="3">cv. Finnish</strain>
    </source>
</reference>
<dbReference type="AlphaFoldDB" id="A0A0K9NTG3"/>
<keyword evidence="3" id="KW-1185">Reference proteome</keyword>
<dbReference type="InterPro" id="IPR001810">
    <property type="entry name" value="F-box_dom"/>
</dbReference>
<accession>A0A0K9NTG3</accession>
<comment type="caution">
    <text evidence="2">The sequence shown here is derived from an EMBL/GenBank/DDBJ whole genome shotgun (WGS) entry which is preliminary data.</text>
</comment>
<dbReference type="CDD" id="cd22162">
    <property type="entry name" value="F-box_AtSKIP3-like"/>
    <property type="match status" value="1"/>
</dbReference>
<dbReference type="PANTHER" id="PTHR32278">
    <property type="entry name" value="F-BOX DOMAIN-CONTAINING PROTEIN"/>
    <property type="match status" value="1"/>
</dbReference>
<evidence type="ECO:0000313" key="3">
    <source>
        <dbReference type="Proteomes" id="UP000036987"/>
    </source>
</evidence>
<dbReference type="PANTHER" id="PTHR32278:SF111">
    <property type="entry name" value="F-BOX PROTEIN PP2-B12-RELATED"/>
    <property type="match status" value="1"/>
</dbReference>
<organism evidence="2 3">
    <name type="scientific">Zostera marina</name>
    <name type="common">Eelgrass</name>
    <dbReference type="NCBI Taxonomy" id="29655"/>
    <lineage>
        <taxon>Eukaryota</taxon>
        <taxon>Viridiplantae</taxon>
        <taxon>Streptophyta</taxon>
        <taxon>Embryophyta</taxon>
        <taxon>Tracheophyta</taxon>
        <taxon>Spermatophyta</taxon>
        <taxon>Magnoliopsida</taxon>
        <taxon>Liliopsida</taxon>
        <taxon>Zosteraceae</taxon>
        <taxon>Zostera</taxon>
    </lineage>
</organism>
<dbReference type="PROSITE" id="PS50181">
    <property type="entry name" value="FBOX"/>
    <property type="match status" value="1"/>
</dbReference>